<dbReference type="EMBL" id="CP009514">
    <property type="protein sequence ID" value="AKB71836.1"/>
    <property type="molecule type" value="Genomic_DNA"/>
</dbReference>
<gene>
    <name evidence="7" type="ORF">MSMAC_1946</name>
</gene>
<dbReference type="GeneID" id="24881905"/>
<dbReference type="GO" id="GO:0006304">
    <property type="term" value="P:DNA modification"/>
    <property type="evidence" value="ECO:0007669"/>
    <property type="project" value="InterPro"/>
</dbReference>
<evidence type="ECO:0000259" key="6">
    <source>
        <dbReference type="Pfam" id="PF07669"/>
    </source>
</evidence>
<comment type="catalytic activity">
    <reaction evidence="5">
        <text>a 2'-deoxyadenosine in DNA + S-adenosyl-L-methionine = an N(6)-methyl-2'-deoxyadenosine in DNA + S-adenosyl-L-homocysteine + H(+)</text>
        <dbReference type="Rhea" id="RHEA:15197"/>
        <dbReference type="Rhea" id="RHEA-COMP:12418"/>
        <dbReference type="Rhea" id="RHEA-COMP:12419"/>
        <dbReference type="ChEBI" id="CHEBI:15378"/>
        <dbReference type="ChEBI" id="CHEBI:57856"/>
        <dbReference type="ChEBI" id="CHEBI:59789"/>
        <dbReference type="ChEBI" id="CHEBI:90615"/>
        <dbReference type="ChEBI" id="CHEBI:90616"/>
        <dbReference type="EC" id="2.1.1.72"/>
    </reaction>
</comment>
<dbReference type="InterPro" id="IPR011639">
    <property type="entry name" value="MethylTrfase_TaqI-like_dom"/>
</dbReference>
<evidence type="ECO:0000313" key="7">
    <source>
        <dbReference type="EMBL" id="AKB71836.1"/>
    </source>
</evidence>
<dbReference type="PATRIC" id="fig|1434113.4.peg.2428"/>
<evidence type="ECO:0000256" key="1">
    <source>
        <dbReference type="ARBA" id="ARBA00011900"/>
    </source>
</evidence>
<evidence type="ECO:0000256" key="2">
    <source>
        <dbReference type="ARBA" id="ARBA00022603"/>
    </source>
</evidence>
<dbReference type="InterPro" id="IPR050953">
    <property type="entry name" value="N4_N6_ade-DNA_methylase"/>
</dbReference>
<accession>A0A0E3RWU4</accession>
<dbReference type="REBASE" id="109242">
    <property type="entry name" value="Mma16ORF1946P"/>
</dbReference>
<evidence type="ECO:0000256" key="5">
    <source>
        <dbReference type="ARBA" id="ARBA00047942"/>
    </source>
</evidence>
<keyword evidence="3" id="KW-0808">Transferase</keyword>
<dbReference type="PRINTS" id="PR00507">
    <property type="entry name" value="N12N6MTFRASE"/>
</dbReference>
<reference evidence="7 8" key="1">
    <citation type="submission" date="2014-07" db="EMBL/GenBank/DDBJ databases">
        <title>Methanogenic archaea and the global carbon cycle.</title>
        <authorList>
            <person name="Henriksen J.R."/>
            <person name="Luke J."/>
            <person name="Reinhart S."/>
            <person name="Benedict M.N."/>
            <person name="Youngblut N.D."/>
            <person name="Metcalf M.E."/>
            <person name="Whitaker R.J."/>
            <person name="Metcalf W.W."/>
        </authorList>
    </citation>
    <scope>NUCLEOTIDE SEQUENCE [LARGE SCALE GENOMIC DNA]</scope>
    <source>
        <strain evidence="7 8">C16</strain>
    </source>
</reference>
<evidence type="ECO:0000256" key="4">
    <source>
        <dbReference type="ARBA" id="ARBA00022691"/>
    </source>
</evidence>
<dbReference type="PANTHER" id="PTHR33841">
    <property type="entry name" value="DNA METHYLTRANSFERASE YEEA-RELATED"/>
    <property type="match status" value="1"/>
</dbReference>
<evidence type="ECO:0000256" key="3">
    <source>
        <dbReference type="ARBA" id="ARBA00022679"/>
    </source>
</evidence>
<dbReference type="AlphaFoldDB" id="A0A0E3RWU4"/>
<dbReference type="RefSeq" id="WP_052738587.1">
    <property type="nucleotide sequence ID" value="NZ_CP009514.1"/>
</dbReference>
<dbReference type="PROSITE" id="PS00092">
    <property type="entry name" value="N6_MTASE"/>
    <property type="match status" value="1"/>
</dbReference>
<dbReference type="Proteomes" id="UP000033071">
    <property type="component" value="Chromosome"/>
</dbReference>
<protein>
    <recommendedName>
        <fullName evidence="1">site-specific DNA-methyltransferase (adenine-specific)</fullName>
        <ecNumber evidence="1">2.1.1.72</ecNumber>
    </recommendedName>
</protein>
<organism evidence="7 8">
    <name type="scientific">Methanosarcina mazei C16</name>
    <dbReference type="NCBI Taxonomy" id="1434113"/>
    <lineage>
        <taxon>Archaea</taxon>
        <taxon>Methanobacteriati</taxon>
        <taxon>Methanobacteriota</taxon>
        <taxon>Stenosarchaea group</taxon>
        <taxon>Methanomicrobia</taxon>
        <taxon>Methanosarcinales</taxon>
        <taxon>Methanosarcinaceae</taxon>
        <taxon>Methanosarcina</taxon>
    </lineage>
</organism>
<dbReference type="GO" id="GO:0032259">
    <property type="term" value="P:methylation"/>
    <property type="evidence" value="ECO:0007669"/>
    <property type="project" value="UniProtKB-KW"/>
</dbReference>
<dbReference type="PANTHER" id="PTHR33841:SF1">
    <property type="entry name" value="DNA METHYLTRANSFERASE A"/>
    <property type="match status" value="1"/>
</dbReference>
<keyword evidence="2" id="KW-0489">Methyltransferase</keyword>
<dbReference type="Gene3D" id="3.40.50.150">
    <property type="entry name" value="Vaccinia Virus protein VP39"/>
    <property type="match status" value="1"/>
</dbReference>
<dbReference type="KEGG" id="mmac:MSMAC_1946"/>
<dbReference type="HOGENOM" id="CLU_002539_2_1_2"/>
<dbReference type="GO" id="GO:0009007">
    <property type="term" value="F:site-specific DNA-methyltransferase (adenine-specific) activity"/>
    <property type="evidence" value="ECO:0007669"/>
    <property type="project" value="UniProtKB-EC"/>
</dbReference>
<dbReference type="InterPro" id="IPR029063">
    <property type="entry name" value="SAM-dependent_MTases_sf"/>
</dbReference>
<sequence>MDQNDRMNKLKALVDKYLEYKSKGLLESSSEQTIRDWLQEFLCIFGWDVRNTSQIIQDKKLSPSEIDRLESISSTNTKPDYTFLINHKKVTFLDAKSTDVNIKDNAEVAFQIKSYGWSVMAPCAFISNFEEFAIYDCTYIPERNQSPKLGRIYLTIDNYLENFEILDNHLYKKNIFADKLNLLYSKSLEGNRQIKKQTLDYTFANELSLFRLKLANEILINNKETILNNVESLSYITQIIINRVLFIRVCEARGIEEENLLKRYYEKGFWETFKESSYFEFYDHYDGPLFEKNKLINNLMIPNTVFESLLNYLYYPSPYRFDVISTRLLSDIYEILLSKKLEINGDLVTAKLKSEYTKNKGAVSTPQYIVQDIIRRTISKDKLLREGIDKLFENKILDIACGSGSFLIEAYDHLENIFLELYITGDDPNYDKYFVKQNGICILNLEGKKSIIENCIFGVDIDFEAVEVTKMSLCLKVVDSTEHISEYSDIGFFGKKILSKVGENILCGNSLVPSDILDTFPSIRDQREEYMKTNIFDFNTVESFKKVFDKKDGFDYIIGNPPYVEVKNYNTDLRFMHLYIKNKYISAQNGKVDLSIPYIERGLELLNDKGKIGFIVQKRFFKTDYGKHIRKLISEKNLVSTIIDFSSTSIFRSRITYVALLFLDKTQPKRFLYKSVESDIDTLESDLRSLNDSDCSTLSSSFLSSAPWNFSDIELLYIKSELLKYGTLGDFVNVKVGVQALWDRAYHTRPEKINDITLEGKSQLEDNFEIELDACRPLICNEKFYPFRNDLPDVYVIFPYDVDSSGNVKSISFSEYSHKFPLAGEYLLRNKDCIKENVETYQDSETWHLYTRCQNHGAIYPKVLIPMTSLDTYATVSISSSIYCDNANVYFLEAENKNEDSLYALASIINSTLFSVLARSIANPQTNGYFKFNKQFLEPIPFPVANFKNNYKNIVSELAHLSLMIREEQSKYIISSPSQRRSIISLLNNYWNKLDDLVYDLYELNDSQKNYFQSKGRNISRVQCLESLI</sequence>
<evidence type="ECO:0000313" key="8">
    <source>
        <dbReference type="Proteomes" id="UP000033071"/>
    </source>
</evidence>
<proteinExistence type="predicted"/>
<feature type="domain" description="Type II methyltransferase M.TaqI-like" evidence="6">
    <location>
        <begin position="454"/>
        <end position="651"/>
    </location>
</feature>
<dbReference type="GO" id="GO:0003676">
    <property type="term" value="F:nucleic acid binding"/>
    <property type="evidence" value="ECO:0007669"/>
    <property type="project" value="InterPro"/>
</dbReference>
<keyword evidence="4" id="KW-0949">S-adenosyl-L-methionine</keyword>
<dbReference type="InterPro" id="IPR002052">
    <property type="entry name" value="DNA_methylase_N6_adenine_CS"/>
</dbReference>
<dbReference type="SUPFAM" id="SSF53335">
    <property type="entry name" value="S-adenosyl-L-methionine-dependent methyltransferases"/>
    <property type="match status" value="1"/>
</dbReference>
<dbReference type="EC" id="2.1.1.72" evidence="1"/>
<dbReference type="Pfam" id="PF07669">
    <property type="entry name" value="Eco57I"/>
    <property type="match status" value="1"/>
</dbReference>
<name>A0A0E3RWU4_METMZ</name>